<keyword evidence="10" id="KW-1003">Cell membrane</keyword>
<comment type="cofactor">
    <cofactor evidence="10">
        <name>[4Fe-4S] cluster</name>
        <dbReference type="ChEBI" id="CHEBI:49883"/>
    </cofactor>
    <text evidence="10">Binds 3 [4Fe-4S] clusters.</text>
</comment>
<dbReference type="GO" id="GO:0051539">
    <property type="term" value="F:4 iron, 4 sulfur cluster binding"/>
    <property type="evidence" value="ECO:0007669"/>
    <property type="project" value="UniProtKB-UniRule"/>
</dbReference>
<feature type="binding site" evidence="10">
    <location>
        <position position="47"/>
    </location>
    <ligand>
        <name>[4Fe-4S] cluster</name>
        <dbReference type="ChEBI" id="CHEBI:49883"/>
        <label>1</label>
    </ligand>
</feature>
<evidence type="ECO:0000256" key="9">
    <source>
        <dbReference type="ARBA" id="ARBA00023136"/>
    </source>
</evidence>
<dbReference type="InterPro" id="IPR017900">
    <property type="entry name" value="4Fe4S_Fe_S_CS"/>
</dbReference>
<evidence type="ECO:0000256" key="3">
    <source>
        <dbReference type="ARBA" id="ARBA00022723"/>
    </source>
</evidence>
<evidence type="ECO:0000313" key="13">
    <source>
        <dbReference type="EMBL" id="AZR74864.1"/>
    </source>
</evidence>
<dbReference type="CDD" id="cd10549">
    <property type="entry name" value="MtMvhB_like"/>
    <property type="match status" value="2"/>
</dbReference>
<dbReference type="InterPro" id="IPR010207">
    <property type="entry name" value="Elect_transpt_cplx_RnfB/RsxB"/>
</dbReference>
<feature type="domain" description="4Fe-4S ferredoxin-type" evidence="11">
    <location>
        <begin position="131"/>
        <end position="151"/>
    </location>
</feature>
<dbReference type="SUPFAM" id="SSF54862">
    <property type="entry name" value="4Fe-4S ferredoxins"/>
    <property type="match status" value="2"/>
</dbReference>
<feature type="binding site" evidence="10">
    <location>
        <position position="127"/>
    </location>
    <ligand>
        <name>[4Fe-4S] cluster</name>
        <dbReference type="ChEBI" id="CHEBI:49883"/>
        <label>2</label>
    </ligand>
</feature>
<evidence type="ECO:0000256" key="10">
    <source>
        <dbReference type="HAMAP-Rule" id="MF_00463"/>
    </source>
</evidence>
<dbReference type="EC" id="7.-.-.-" evidence="10"/>
<feature type="binding site" evidence="10">
    <location>
        <position position="161"/>
    </location>
    <ligand>
        <name>[4Fe-4S] cluster</name>
        <dbReference type="ChEBI" id="CHEBI:49883"/>
        <label>3</label>
    </ligand>
</feature>
<feature type="binding site" evidence="10">
    <location>
        <position position="171"/>
    </location>
    <ligand>
        <name>[4Fe-4S] cluster</name>
        <dbReference type="ChEBI" id="CHEBI:49883"/>
        <label>2</label>
    </ligand>
</feature>
<dbReference type="PROSITE" id="PS51379">
    <property type="entry name" value="4FE4S_FER_2"/>
    <property type="match status" value="6"/>
</dbReference>
<dbReference type="GO" id="GO:0022900">
    <property type="term" value="P:electron transport chain"/>
    <property type="evidence" value="ECO:0007669"/>
    <property type="project" value="UniProtKB-UniRule"/>
</dbReference>
<feature type="binding site" evidence="10">
    <location>
        <position position="141"/>
    </location>
    <ligand>
        <name>[4Fe-4S] cluster</name>
        <dbReference type="ChEBI" id="CHEBI:49883"/>
        <label>3</label>
    </ligand>
</feature>
<comment type="function">
    <text evidence="10">Part of a membrane-bound complex that couples electron transfer with translocation of ions across the membrane.</text>
</comment>
<dbReference type="KEGG" id="aft:BBF96_07800"/>
<keyword evidence="8 10" id="KW-0411">Iron-sulfur</keyword>
<reference evidence="13 14" key="1">
    <citation type="submission" date="2016-07" db="EMBL/GenBank/DDBJ databases">
        <title>Genome and transcriptome analysis of iron-reducing fermentative bacteria Anoxybacter fermentans.</title>
        <authorList>
            <person name="Zeng X."/>
            <person name="Shao Z."/>
        </authorList>
    </citation>
    <scope>NUCLEOTIDE SEQUENCE [LARGE SCALE GENOMIC DNA]</scope>
    <source>
        <strain evidence="13 14">DY22613</strain>
    </source>
</reference>
<feature type="binding site" evidence="10">
    <location>
        <position position="137"/>
    </location>
    <ligand>
        <name>[4Fe-4S] cluster</name>
        <dbReference type="ChEBI" id="CHEBI:49883"/>
        <label>2</label>
    </ligand>
</feature>
<comment type="subcellular location">
    <subcellularLocation>
        <location evidence="10">Cell membrane</location>
    </subcellularLocation>
</comment>
<dbReference type="Proteomes" id="UP000267250">
    <property type="component" value="Chromosome"/>
</dbReference>
<sequence length="317" mass="32876">MGALGAFFATGLAIASKKFAVEVDPRIEQIEAVLPGANCGGCGHPGCSSFADAVVAGNAEINGCPVGGSEVAEKIAEIMGVSADAGERKIAQVLCKGGSSVATQRSEYRGIQSCRAATAVGGGSKGCEYGCLGFGDCAAACPFGAITMSDDNLPVIDPELCTGCGKCVGACPKSIITLVGESRKNHIRCSAYLSGKEVRQVCKVGCIGCGICAKNCPVGAIEMKDNLAVMIYEKCINCGICAEKCPMGTIDFYGKKVEEIKINDKCIGCTLCARVCPVSAIKGEVKQKHEIDPETCIKCGLCYTKCKKDAIDVKYKK</sequence>
<evidence type="ECO:0000259" key="12">
    <source>
        <dbReference type="PROSITE" id="PS51656"/>
    </source>
</evidence>
<evidence type="ECO:0000256" key="8">
    <source>
        <dbReference type="ARBA" id="ARBA00023014"/>
    </source>
</evidence>
<evidence type="ECO:0000256" key="5">
    <source>
        <dbReference type="ARBA" id="ARBA00022967"/>
    </source>
</evidence>
<dbReference type="InterPro" id="IPR007202">
    <property type="entry name" value="4Fe-4S_dom"/>
</dbReference>
<feature type="region of interest" description="Hydrophobic" evidence="10">
    <location>
        <begin position="1"/>
        <end position="16"/>
    </location>
</feature>
<evidence type="ECO:0000256" key="2">
    <source>
        <dbReference type="ARBA" id="ARBA00022485"/>
    </source>
</evidence>
<dbReference type="InterPro" id="IPR050395">
    <property type="entry name" value="4Fe4S_Ferredoxin_RnfB"/>
</dbReference>
<gene>
    <name evidence="10" type="primary">rnfB</name>
    <name evidence="13" type="ORF">BBF96_07800</name>
</gene>
<keyword evidence="4 10" id="KW-0677">Repeat</keyword>
<keyword evidence="1 10" id="KW-0813">Transport</keyword>
<dbReference type="NCBIfam" id="TIGR01944">
    <property type="entry name" value="rnfB"/>
    <property type="match status" value="1"/>
</dbReference>
<dbReference type="PROSITE" id="PS51656">
    <property type="entry name" value="4FE4S"/>
    <property type="match status" value="1"/>
</dbReference>
<feature type="domain" description="4Fe-4S ferredoxin-type" evidence="11">
    <location>
        <begin position="227"/>
        <end position="255"/>
    </location>
</feature>
<feature type="domain" description="4Fe-4S ferredoxin-type" evidence="11">
    <location>
        <begin position="152"/>
        <end position="181"/>
    </location>
</feature>
<dbReference type="PANTHER" id="PTHR43560">
    <property type="entry name" value="ION-TRANSLOCATING OXIDOREDUCTASE COMPLEX SUBUNIT B"/>
    <property type="match status" value="1"/>
</dbReference>
<dbReference type="Gene3D" id="1.10.15.40">
    <property type="entry name" value="Electron transport complex subunit B, putative Fe-S cluster"/>
    <property type="match status" value="1"/>
</dbReference>
<evidence type="ECO:0000256" key="1">
    <source>
        <dbReference type="ARBA" id="ARBA00022448"/>
    </source>
</evidence>
<comment type="caution">
    <text evidence="10">Lacks conserved residue(s) required for the propagation of feature annotation.</text>
</comment>
<feature type="binding site" evidence="10">
    <location>
        <position position="39"/>
    </location>
    <ligand>
        <name>[4Fe-4S] cluster</name>
        <dbReference type="ChEBI" id="CHEBI:49883"/>
        <label>1</label>
    </ligand>
</feature>
<keyword evidence="6 10" id="KW-0249">Electron transport</keyword>
<evidence type="ECO:0000256" key="7">
    <source>
        <dbReference type="ARBA" id="ARBA00023004"/>
    </source>
</evidence>
<evidence type="ECO:0000256" key="4">
    <source>
        <dbReference type="ARBA" id="ARBA00022737"/>
    </source>
</evidence>
<feature type="binding site" evidence="10">
    <location>
        <position position="131"/>
    </location>
    <ligand>
        <name>[4Fe-4S] cluster</name>
        <dbReference type="ChEBI" id="CHEBI:49883"/>
        <label>2</label>
    </ligand>
</feature>
<feature type="binding site" evidence="10">
    <location>
        <position position="167"/>
    </location>
    <ligand>
        <name>[4Fe-4S] cluster</name>
        <dbReference type="ChEBI" id="CHEBI:49883"/>
        <label>3</label>
    </ligand>
</feature>
<dbReference type="EMBL" id="CP016379">
    <property type="protein sequence ID" value="AZR74864.1"/>
    <property type="molecule type" value="Genomic_DNA"/>
</dbReference>
<dbReference type="InterPro" id="IPR017896">
    <property type="entry name" value="4Fe4S_Fe-S-bd"/>
</dbReference>
<keyword evidence="14" id="KW-1185">Reference proteome</keyword>
<dbReference type="Pfam" id="PF00037">
    <property type="entry name" value="Fer4"/>
    <property type="match status" value="2"/>
</dbReference>
<dbReference type="GO" id="GO:0009055">
    <property type="term" value="F:electron transfer activity"/>
    <property type="evidence" value="ECO:0007669"/>
    <property type="project" value="InterPro"/>
</dbReference>
<keyword evidence="3 10" id="KW-0479">Metal-binding</keyword>
<feature type="binding site" evidence="10">
    <location>
        <position position="42"/>
    </location>
    <ligand>
        <name>[4Fe-4S] cluster</name>
        <dbReference type="ChEBI" id="CHEBI:49883"/>
        <label>1</label>
    </ligand>
</feature>
<dbReference type="AlphaFoldDB" id="A0A3Q9HTE3"/>
<evidence type="ECO:0000259" key="11">
    <source>
        <dbReference type="PROSITE" id="PS51379"/>
    </source>
</evidence>
<feature type="binding site" evidence="10">
    <location>
        <position position="64"/>
    </location>
    <ligand>
        <name>[4Fe-4S] cluster</name>
        <dbReference type="ChEBI" id="CHEBI:49883"/>
        <label>1</label>
    </ligand>
</feature>
<proteinExistence type="inferred from homology"/>
<feature type="domain" description="4Fe-4S ferredoxin-type" evidence="11">
    <location>
        <begin position="287"/>
        <end position="316"/>
    </location>
</feature>
<evidence type="ECO:0000256" key="6">
    <source>
        <dbReference type="ARBA" id="ARBA00022982"/>
    </source>
</evidence>
<dbReference type="Pfam" id="PF14697">
    <property type="entry name" value="Fer4_21"/>
    <property type="match status" value="1"/>
</dbReference>
<dbReference type="GO" id="GO:0005886">
    <property type="term" value="C:plasma membrane"/>
    <property type="evidence" value="ECO:0007669"/>
    <property type="project" value="UniProtKB-SubCell"/>
</dbReference>
<keyword evidence="9 10" id="KW-0472">Membrane</keyword>
<evidence type="ECO:0000313" key="14">
    <source>
        <dbReference type="Proteomes" id="UP000267250"/>
    </source>
</evidence>
<dbReference type="PROSITE" id="PS00198">
    <property type="entry name" value="4FE4S_FER_1"/>
    <property type="match status" value="3"/>
</dbReference>
<keyword evidence="5 10" id="KW-1278">Translocase</keyword>
<comment type="similarity">
    <text evidence="10">Belongs to the 4Fe4S bacterial-type ferredoxin family. RnfB subfamily.</text>
</comment>
<protein>
    <recommendedName>
        <fullName evidence="10">Ion-translocating oxidoreductase complex subunit B</fullName>
        <ecNumber evidence="10">7.-.-.-</ecNumber>
    </recommendedName>
    <alternativeName>
        <fullName evidence="10">Rnf electron transport complex subunit B</fullName>
    </alternativeName>
</protein>
<name>A0A3Q9HTE3_9FIRM</name>
<organism evidence="13 14">
    <name type="scientific">Anoxybacter fermentans</name>
    <dbReference type="NCBI Taxonomy" id="1323375"/>
    <lineage>
        <taxon>Bacteria</taxon>
        <taxon>Bacillati</taxon>
        <taxon>Bacillota</taxon>
        <taxon>Clostridia</taxon>
        <taxon>Halanaerobiales</taxon>
        <taxon>Anoxybacter</taxon>
    </lineage>
</organism>
<comment type="subunit">
    <text evidence="10">The complex is composed of six subunits: RnfA, RnfB, RnfC, RnfD, RnfE and RnfG.</text>
</comment>
<accession>A0A3Q9HTE3</accession>
<dbReference type="GO" id="GO:0046872">
    <property type="term" value="F:metal ion binding"/>
    <property type="evidence" value="ECO:0007669"/>
    <property type="project" value="UniProtKB-KW"/>
</dbReference>
<dbReference type="Pfam" id="PF04060">
    <property type="entry name" value="FeS"/>
    <property type="match status" value="1"/>
</dbReference>
<keyword evidence="7 10" id="KW-0408">Iron</keyword>
<dbReference type="HAMAP" id="MF_00463">
    <property type="entry name" value="RsxB_RnfB"/>
    <property type="match status" value="1"/>
</dbReference>
<feature type="domain" description="4Fe-4S ferredoxin-type" evidence="11">
    <location>
        <begin position="197"/>
        <end position="226"/>
    </location>
</feature>
<dbReference type="Gene3D" id="3.30.70.20">
    <property type="match status" value="3"/>
</dbReference>
<feature type="domain" description="4Fe-4S ferredoxin-type" evidence="11">
    <location>
        <begin position="256"/>
        <end position="286"/>
    </location>
</feature>
<keyword evidence="2 10" id="KW-0004">4Fe-4S</keyword>
<feature type="binding site" evidence="10">
    <location>
        <position position="164"/>
    </location>
    <ligand>
        <name>[4Fe-4S] cluster</name>
        <dbReference type="ChEBI" id="CHEBI:49883"/>
        <label>3</label>
    </ligand>
</feature>
<dbReference type="PANTHER" id="PTHR43560:SF1">
    <property type="entry name" value="ION-TRANSLOCATING OXIDOREDUCTASE COMPLEX SUBUNIT B"/>
    <property type="match status" value="1"/>
</dbReference>
<feature type="domain" description="4Fe-4S" evidence="12">
    <location>
        <begin position="22"/>
        <end position="81"/>
    </location>
</feature>
<dbReference type="Pfam" id="PF12838">
    <property type="entry name" value="Fer4_7"/>
    <property type="match status" value="1"/>
</dbReference>